<dbReference type="EMBL" id="KV427648">
    <property type="protein sequence ID" value="KZT02905.1"/>
    <property type="molecule type" value="Genomic_DNA"/>
</dbReference>
<keyword evidence="4" id="KW-0597">Phosphoprotein</keyword>
<dbReference type="RefSeq" id="XP_040760645.1">
    <property type="nucleotide sequence ID" value="XM_040909683.1"/>
</dbReference>
<dbReference type="HAMAP" id="MF_00570">
    <property type="entry name" value="NAPRTase"/>
    <property type="match status" value="1"/>
</dbReference>
<dbReference type="InterPro" id="IPR007229">
    <property type="entry name" value="Nic_PRibTrfase-Fam"/>
</dbReference>
<keyword evidence="11" id="KW-0328">Glycosyltransferase</keyword>
<proteinExistence type="inferred from homology"/>
<feature type="domain" description="Nicotinate phosphoribosyltransferase N-terminal" evidence="10">
    <location>
        <begin position="15"/>
        <end position="142"/>
    </location>
</feature>
<evidence type="ECO:0000256" key="8">
    <source>
        <dbReference type="RuleBase" id="RU003838"/>
    </source>
</evidence>
<dbReference type="GO" id="GO:0005829">
    <property type="term" value="C:cytosol"/>
    <property type="evidence" value="ECO:0007669"/>
    <property type="project" value="TreeGrafter"/>
</dbReference>
<evidence type="ECO:0000256" key="1">
    <source>
        <dbReference type="ARBA" id="ARBA00004952"/>
    </source>
</evidence>
<gene>
    <name evidence="11" type="ORF">LAESUDRAFT_729680</name>
</gene>
<name>A0A165CJ60_9APHY</name>
<evidence type="ECO:0000259" key="9">
    <source>
        <dbReference type="Pfam" id="PF04095"/>
    </source>
</evidence>
<dbReference type="InterPro" id="IPR036068">
    <property type="entry name" value="Nicotinate_pribotase-like_C"/>
</dbReference>
<keyword evidence="11" id="KW-0808">Transferase</keyword>
<dbReference type="PANTHER" id="PTHR11098:SF1">
    <property type="entry name" value="NICOTINATE PHOSPHORIBOSYLTRANSFERASE"/>
    <property type="match status" value="1"/>
</dbReference>
<comment type="pathway">
    <text evidence="1 8">Cofactor biosynthesis; NAD(+) biosynthesis; nicotinate D-ribonucleotide from nicotinate: step 1/1.</text>
</comment>
<comment type="PTM">
    <text evidence="8">Transiently phosphorylated on a His residue during the reaction cycle. Phosphorylation strongly increases the affinity for substrates and increases the rate of nicotinate D-ribonucleotide production. Dephosphorylation regenerates the low-affinity form of the enzyme, leading to product release.</text>
</comment>
<evidence type="ECO:0000256" key="3">
    <source>
        <dbReference type="ARBA" id="ARBA00013236"/>
    </source>
</evidence>
<keyword evidence="12" id="KW-1185">Reference proteome</keyword>
<dbReference type="EC" id="6.3.4.21" evidence="3 8"/>
<evidence type="ECO:0000313" key="11">
    <source>
        <dbReference type="EMBL" id="KZT02905.1"/>
    </source>
</evidence>
<dbReference type="GeneID" id="63826712"/>
<feature type="domain" description="Nicotinate/nicotinamide phosphoribosyltransferase" evidence="9">
    <location>
        <begin position="176"/>
        <end position="413"/>
    </location>
</feature>
<evidence type="ECO:0000256" key="2">
    <source>
        <dbReference type="ARBA" id="ARBA00010897"/>
    </source>
</evidence>
<dbReference type="OrthoDB" id="193380at2759"/>
<dbReference type="Proteomes" id="UP000076871">
    <property type="component" value="Unassembled WGS sequence"/>
</dbReference>
<dbReference type="Pfam" id="PF17767">
    <property type="entry name" value="NAPRTase_N"/>
    <property type="match status" value="1"/>
</dbReference>
<reference evidence="11 12" key="1">
    <citation type="journal article" date="2016" name="Mol. Biol. Evol.">
        <title>Comparative Genomics of Early-Diverging Mushroom-Forming Fungi Provides Insights into the Origins of Lignocellulose Decay Capabilities.</title>
        <authorList>
            <person name="Nagy L.G."/>
            <person name="Riley R."/>
            <person name="Tritt A."/>
            <person name="Adam C."/>
            <person name="Daum C."/>
            <person name="Floudas D."/>
            <person name="Sun H."/>
            <person name="Yadav J.S."/>
            <person name="Pangilinan J."/>
            <person name="Larsson K.H."/>
            <person name="Matsuura K."/>
            <person name="Barry K."/>
            <person name="Labutti K."/>
            <person name="Kuo R."/>
            <person name="Ohm R.A."/>
            <person name="Bhattacharya S.S."/>
            <person name="Shirouzu T."/>
            <person name="Yoshinaga Y."/>
            <person name="Martin F.M."/>
            <person name="Grigoriev I.V."/>
            <person name="Hibbett D.S."/>
        </authorList>
    </citation>
    <scope>NUCLEOTIDE SEQUENCE [LARGE SCALE GENOMIC DNA]</scope>
    <source>
        <strain evidence="11 12">93-53</strain>
    </source>
</reference>
<dbReference type="SUPFAM" id="SSF54675">
    <property type="entry name" value="Nicotinate/Quinolinate PRTase N-terminal domain-like"/>
    <property type="match status" value="1"/>
</dbReference>
<comment type="catalytic activity">
    <reaction evidence="7 8">
        <text>5-phospho-alpha-D-ribose 1-diphosphate + nicotinate + ATP + H2O = nicotinate beta-D-ribonucleotide + ADP + phosphate + diphosphate</text>
        <dbReference type="Rhea" id="RHEA:36163"/>
        <dbReference type="ChEBI" id="CHEBI:15377"/>
        <dbReference type="ChEBI" id="CHEBI:30616"/>
        <dbReference type="ChEBI" id="CHEBI:32544"/>
        <dbReference type="ChEBI" id="CHEBI:33019"/>
        <dbReference type="ChEBI" id="CHEBI:43474"/>
        <dbReference type="ChEBI" id="CHEBI:57502"/>
        <dbReference type="ChEBI" id="CHEBI:58017"/>
        <dbReference type="ChEBI" id="CHEBI:456216"/>
        <dbReference type="EC" id="6.3.4.21"/>
    </reaction>
</comment>
<sequence>MSLKPSNTILPASLLDTDLYKLTMQQAVLQHFADVQATYHFTHRDKNVYFTRECFEHFKLSVTHFGELRLTDAEKEWLKAACPYFTSEYLQYLSEYQFKPDQVHVEFVSRPDDDKWGRLEIDAIGPWAETILWEVPLMACLSEIYFRTVDTDWNYDGQEENAYHKGETLLKAGCVFSEFGTRRRRSFHTHDLVMHGLVRASKDYPDQGRLTGTSNVHLARLHNVAPVGTIAHEWYMAIGALEGYAHANDIALRLWEAVYPDQLHIALTDTFSTEAFYKDFVRNPDIARKWTGLRQDSGDPFVYAPRAKQIYEQLGIDYREKTIVFSDALNVEKVLKLKKQCDAVGFKASFGIGTSFSNDFKSLSSGGAKVSKALNMVIKLASANGKPCVKISDELTKNTGDPETVQLVKTIFGL</sequence>
<dbReference type="Pfam" id="PF04095">
    <property type="entry name" value="NAPRTase"/>
    <property type="match status" value="1"/>
</dbReference>
<evidence type="ECO:0000256" key="4">
    <source>
        <dbReference type="ARBA" id="ARBA00022553"/>
    </source>
</evidence>
<evidence type="ECO:0000259" key="10">
    <source>
        <dbReference type="Pfam" id="PF17767"/>
    </source>
</evidence>
<dbReference type="STRING" id="1314785.A0A165CJ60"/>
<dbReference type="PANTHER" id="PTHR11098">
    <property type="entry name" value="NICOTINATE PHOSPHORIBOSYLTRANSFERASE"/>
    <property type="match status" value="1"/>
</dbReference>
<dbReference type="InterPro" id="IPR040727">
    <property type="entry name" value="NAPRTase_N"/>
</dbReference>
<dbReference type="NCBIfam" id="NF003704">
    <property type="entry name" value="PRK05321.1"/>
    <property type="match status" value="1"/>
</dbReference>
<evidence type="ECO:0000256" key="7">
    <source>
        <dbReference type="ARBA" id="ARBA00048668"/>
    </source>
</evidence>
<evidence type="ECO:0000313" key="12">
    <source>
        <dbReference type="Proteomes" id="UP000076871"/>
    </source>
</evidence>
<dbReference type="AlphaFoldDB" id="A0A165CJ60"/>
<dbReference type="InterPro" id="IPR041525">
    <property type="entry name" value="N/Namide_PRibTrfase"/>
</dbReference>
<comment type="function">
    <text evidence="8">Catalyzes the synthesis of beta-nicotinate D-ribonucleotide from nicotinate and 5-phospho-D-ribose 1-phosphate at the expense of ATP.</text>
</comment>
<evidence type="ECO:0000256" key="5">
    <source>
        <dbReference type="ARBA" id="ARBA00022598"/>
    </source>
</evidence>
<dbReference type="FunCoup" id="A0A165CJ60">
    <property type="interactions" value="297"/>
</dbReference>
<accession>A0A165CJ60</accession>
<keyword evidence="5 8" id="KW-0436">Ligase</keyword>
<dbReference type="UniPathway" id="UPA00253">
    <property type="reaction ID" value="UER00457"/>
</dbReference>
<dbReference type="GO" id="GO:0016757">
    <property type="term" value="F:glycosyltransferase activity"/>
    <property type="evidence" value="ECO:0007669"/>
    <property type="project" value="UniProtKB-KW"/>
</dbReference>
<dbReference type="InParanoid" id="A0A165CJ60"/>
<dbReference type="NCBIfam" id="TIGR01514">
    <property type="entry name" value="NAPRTase"/>
    <property type="match status" value="1"/>
</dbReference>
<dbReference type="GO" id="GO:0004516">
    <property type="term" value="F:nicotinate phosphoribosyltransferase activity"/>
    <property type="evidence" value="ECO:0007669"/>
    <property type="project" value="UniProtKB-UniRule"/>
</dbReference>
<dbReference type="GO" id="GO:0034355">
    <property type="term" value="P:NAD+ biosynthetic process via the salvage pathway"/>
    <property type="evidence" value="ECO:0007669"/>
    <property type="project" value="TreeGrafter"/>
</dbReference>
<dbReference type="PIRSF" id="PIRSF000484">
    <property type="entry name" value="NAPRT"/>
    <property type="match status" value="1"/>
</dbReference>
<dbReference type="Gene3D" id="3.20.140.10">
    <property type="entry name" value="nicotinate phosphoribosyltransferase"/>
    <property type="match status" value="1"/>
</dbReference>
<evidence type="ECO:0000256" key="6">
    <source>
        <dbReference type="ARBA" id="ARBA00022642"/>
    </source>
</evidence>
<dbReference type="InterPro" id="IPR006406">
    <property type="entry name" value="Nic_PRibTrfase"/>
</dbReference>
<comment type="similarity">
    <text evidence="2 8">Belongs to the NAPRTase family.</text>
</comment>
<organism evidence="11 12">
    <name type="scientific">Laetiporus sulphureus 93-53</name>
    <dbReference type="NCBI Taxonomy" id="1314785"/>
    <lineage>
        <taxon>Eukaryota</taxon>
        <taxon>Fungi</taxon>
        <taxon>Dikarya</taxon>
        <taxon>Basidiomycota</taxon>
        <taxon>Agaricomycotina</taxon>
        <taxon>Agaricomycetes</taxon>
        <taxon>Polyporales</taxon>
        <taxon>Laetiporus</taxon>
    </lineage>
</organism>
<keyword evidence="6 8" id="KW-0662">Pyridine nucleotide biosynthesis</keyword>
<dbReference type="SUPFAM" id="SSF51690">
    <property type="entry name" value="Nicotinate/Quinolinate PRTase C-terminal domain-like"/>
    <property type="match status" value="1"/>
</dbReference>
<protein>
    <recommendedName>
        <fullName evidence="3 8">Nicotinate phosphoribosyltransferase</fullName>
        <ecNumber evidence="3 8">6.3.4.21</ecNumber>
    </recommendedName>
</protein>